<sequence length="122" mass="13254">MAAGASAALSGGDVPVLLTGRYSIRQYLRKGQGRLQVYRTATYGRCPRQMPRTDILGANPWQGPSKRRHHMRAARDAWDGMIVVPRVGGADDRALSLAASGVLDRTEIHRSNGSGCPSPRRD</sequence>
<accession>A0A1S8A5Q9</accession>
<organism evidence="1">
    <name type="scientific">Rosellinia necatrix</name>
    <name type="common">White root-rot fungus</name>
    <dbReference type="NCBI Taxonomy" id="77044"/>
    <lineage>
        <taxon>Eukaryota</taxon>
        <taxon>Fungi</taxon>
        <taxon>Dikarya</taxon>
        <taxon>Ascomycota</taxon>
        <taxon>Pezizomycotina</taxon>
        <taxon>Sordariomycetes</taxon>
        <taxon>Xylariomycetidae</taxon>
        <taxon>Xylariales</taxon>
        <taxon>Xylariaceae</taxon>
        <taxon>Rosellinia</taxon>
    </lineage>
</organism>
<reference evidence="1" key="1">
    <citation type="submission" date="2016-03" db="EMBL/GenBank/DDBJ databases">
        <title>Draft genome sequence of Rosellinia necatrix.</title>
        <authorList>
            <person name="Kanematsu S."/>
        </authorList>
    </citation>
    <scope>NUCLEOTIDE SEQUENCE [LARGE SCALE GENOMIC DNA]</scope>
    <source>
        <strain evidence="1">W97</strain>
    </source>
</reference>
<gene>
    <name evidence="1" type="ORF">SAMD00023353_0601740</name>
</gene>
<protein>
    <submittedName>
        <fullName evidence="1">Uncharacterized protein</fullName>
    </submittedName>
</protein>
<dbReference type="EMBL" id="DF977451">
    <property type="protein sequence ID" value="GAW25426.1"/>
    <property type="molecule type" value="Genomic_DNA"/>
</dbReference>
<dbReference type="AlphaFoldDB" id="A0A1S8A5Q9"/>
<proteinExistence type="predicted"/>
<evidence type="ECO:0000313" key="2">
    <source>
        <dbReference type="Proteomes" id="UP000054516"/>
    </source>
</evidence>
<keyword evidence="2" id="KW-1185">Reference proteome</keyword>
<name>A0A1S8A5Q9_ROSNE</name>
<dbReference type="Proteomes" id="UP000054516">
    <property type="component" value="Unassembled WGS sequence"/>
</dbReference>
<evidence type="ECO:0000313" key="1">
    <source>
        <dbReference type="EMBL" id="GAW25426.1"/>
    </source>
</evidence>